<dbReference type="KEGG" id="pmui:G4G71_19685"/>
<proteinExistence type="predicted"/>
<name>A0A7Z3BN86_9PSED</name>
<dbReference type="Proteomes" id="UP000502549">
    <property type="component" value="Chromosome"/>
</dbReference>
<dbReference type="EMBL" id="CP048833">
    <property type="protein sequence ID" value="QJP10003.1"/>
    <property type="molecule type" value="Genomic_DNA"/>
</dbReference>
<dbReference type="Pfam" id="PF25164">
    <property type="entry name" value="CoiA_N"/>
    <property type="match status" value="1"/>
</dbReference>
<dbReference type="InterPro" id="IPR057253">
    <property type="entry name" value="CoiA-like_N"/>
</dbReference>
<evidence type="ECO:0000259" key="1">
    <source>
        <dbReference type="Pfam" id="PF25164"/>
    </source>
</evidence>
<dbReference type="AlphaFoldDB" id="A0A7Z3BN86"/>
<dbReference type="RefSeq" id="WP_169939648.1">
    <property type="nucleotide sequence ID" value="NZ_CP048833.1"/>
</dbReference>
<accession>A0A7Z3BN86</accession>
<sequence length="222" mass="25571">MKYANVNGVRTPPNPKLRGICQLCGSEVIAKCGKYVSWHWSHRSKANCDPWWETETAWHREWKERFPESWQEVSLKDALTGERHIADVRTKHGVVVEFQHSSIHPEEVQSRESFYKRIVWVVDGARSESDRTFFFMGLNKPSIDGYASFEWIGRGKLFNRWHTTKPVFIDFGNEHGFWRVLKFNPSTKRGVVKIVDRSVFCAELSNGVTDFSNGGGPASHPS</sequence>
<reference evidence="2 3" key="1">
    <citation type="submission" date="2020-02" db="EMBL/GenBank/DDBJ databases">
        <title>Complete genome sequence of Pseudomonas multiresinivorans ORNL1.</title>
        <authorList>
            <person name="Podar M."/>
        </authorList>
    </citation>
    <scope>NUCLEOTIDE SEQUENCE [LARGE SCALE GENOMIC DNA]</scope>
    <source>
        <strain evidence="3">populi</strain>
    </source>
</reference>
<evidence type="ECO:0000313" key="3">
    <source>
        <dbReference type="Proteomes" id="UP000502549"/>
    </source>
</evidence>
<keyword evidence="3" id="KW-1185">Reference proteome</keyword>
<gene>
    <name evidence="2" type="ORF">G4G71_19685</name>
</gene>
<feature type="domain" description="Competence protein CoiA-like N-terminal" evidence="1">
    <location>
        <begin position="20"/>
        <end position="49"/>
    </location>
</feature>
<organism evidence="2 3">
    <name type="scientific">Pseudomonas multiresinivorans</name>
    <dbReference type="NCBI Taxonomy" id="95301"/>
    <lineage>
        <taxon>Bacteria</taxon>
        <taxon>Pseudomonadati</taxon>
        <taxon>Pseudomonadota</taxon>
        <taxon>Gammaproteobacteria</taxon>
        <taxon>Pseudomonadales</taxon>
        <taxon>Pseudomonadaceae</taxon>
        <taxon>Pseudomonas</taxon>
    </lineage>
</organism>
<protein>
    <recommendedName>
        <fullName evidence="1">Competence protein CoiA-like N-terminal domain-containing protein</fullName>
    </recommendedName>
</protein>
<evidence type="ECO:0000313" key="2">
    <source>
        <dbReference type="EMBL" id="QJP10003.1"/>
    </source>
</evidence>